<keyword evidence="3" id="KW-1185">Reference proteome</keyword>
<dbReference type="RefSeq" id="WP_253800019.1">
    <property type="nucleotide sequence ID" value="NZ_JAMZDX010000004.1"/>
</dbReference>
<keyword evidence="1" id="KW-1133">Transmembrane helix</keyword>
<dbReference type="Proteomes" id="UP001206483">
    <property type="component" value="Unassembled WGS sequence"/>
</dbReference>
<proteinExistence type="predicted"/>
<protein>
    <recommendedName>
        <fullName evidence="4">Membrane protein SCJ1.26</fullName>
    </recommendedName>
</protein>
<sequence>MSAFSERVNPLRRSSDRFQWWLGRILLAVVLVGLPVAAAAAGLQSYRAEVHAGRAQSAARHTVTAHLTADAVDSAPQVVSKVPVTASWTAADGTTRTTTVRIWPGVRAGTPVVLWVDGRDAVTSAPVTGGQAVTAGLTTAAVTAGSVAVVCLAAWKGSVRLLDRGRYARWDAEWSLVEPRWSKRLPN</sequence>
<accession>A0ABT1J1U0</accession>
<keyword evidence="1" id="KW-0472">Membrane</keyword>
<evidence type="ECO:0000313" key="3">
    <source>
        <dbReference type="Proteomes" id="UP001206483"/>
    </source>
</evidence>
<reference evidence="2 3" key="1">
    <citation type="submission" date="2022-06" db="EMBL/GenBank/DDBJ databases">
        <title>Sequencing the genomes of 1000 actinobacteria strains.</title>
        <authorList>
            <person name="Klenk H.-P."/>
        </authorList>
    </citation>
    <scope>NUCLEOTIDE SEQUENCE [LARGE SCALE GENOMIC DNA]</scope>
    <source>
        <strain evidence="2 3">DSM 41656</strain>
    </source>
</reference>
<keyword evidence="1" id="KW-0812">Transmembrane</keyword>
<name>A0ABT1J1U0_9ACTN</name>
<organism evidence="2 3">
    <name type="scientific">Kitasatospora paracochleata</name>
    <dbReference type="NCBI Taxonomy" id="58354"/>
    <lineage>
        <taxon>Bacteria</taxon>
        <taxon>Bacillati</taxon>
        <taxon>Actinomycetota</taxon>
        <taxon>Actinomycetes</taxon>
        <taxon>Kitasatosporales</taxon>
        <taxon>Streptomycetaceae</taxon>
        <taxon>Kitasatospora</taxon>
    </lineage>
</organism>
<comment type="caution">
    <text evidence="2">The sequence shown here is derived from an EMBL/GenBank/DDBJ whole genome shotgun (WGS) entry which is preliminary data.</text>
</comment>
<gene>
    <name evidence="2" type="ORF">FHR36_004568</name>
</gene>
<dbReference type="PANTHER" id="PTHR42305">
    <property type="entry name" value="MEMBRANE PROTEIN RV1733C-RELATED"/>
    <property type="match status" value="1"/>
</dbReference>
<evidence type="ECO:0000256" key="1">
    <source>
        <dbReference type="SAM" id="Phobius"/>
    </source>
</evidence>
<evidence type="ECO:0000313" key="2">
    <source>
        <dbReference type="EMBL" id="MCP2311405.1"/>
    </source>
</evidence>
<dbReference type="InterPro" id="IPR039708">
    <property type="entry name" value="MT1774/Rv1733c-like"/>
</dbReference>
<dbReference type="EMBL" id="JAMZDX010000004">
    <property type="protein sequence ID" value="MCP2311405.1"/>
    <property type="molecule type" value="Genomic_DNA"/>
</dbReference>
<feature type="transmembrane region" description="Helical" evidence="1">
    <location>
        <begin position="21"/>
        <end position="43"/>
    </location>
</feature>
<feature type="transmembrane region" description="Helical" evidence="1">
    <location>
        <begin position="132"/>
        <end position="155"/>
    </location>
</feature>
<evidence type="ECO:0008006" key="4">
    <source>
        <dbReference type="Google" id="ProtNLM"/>
    </source>
</evidence>
<dbReference type="PANTHER" id="PTHR42305:SF1">
    <property type="entry name" value="MEMBRANE PROTEIN RV1733C-RELATED"/>
    <property type="match status" value="1"/>
</dbReference>